<evidence type="ECO:0000313" key="2">
    <source>
        <dbReference type="EMBL" id="PTM45785.1"/>
    </source>
</evidence>
<dbReference type="InterPro" id="IPR028098">
    <property type="entry name" value="Glyco_trans_4-like_N"/>
</dbReference>
<dbReference type="EMBL" id="PZZN01000002">
    <property type="protein sequence ID" value="PTM45785.1"/>
    <property type="molecule type" value="Genomic_DNA"/>
</dbReference>
<dbReference type="GO" id="GO:0016757">
    <property type="term" value="F:glycosyltransferase activity"/>
    <property type="evidence" value="ECO:0007669"/>
    <property type="project" value="TreeGrafter"/>
</dbReference>
<dbReference type="PANTHER" id="PTHR45947:SF3">
    <property type="entry name" value="SULFOQUINOVOSYL TRANSFERASE SQD2"/>
    <property type="match status" value="1"/>
</dbReference>
<proteinExistence type="predicted"/>
<gene>
    <name evidence="2" type="ORF">C8J24_2015</name>
</gene>
<dbReference type="SUPFAM" id="SSF53756">
    <property type="entry name" value="UDP-Glycosyltransferase/glycogen phosphorylase"/>
    <property type="match status" value="1"/>
</dbReference>
<dbReference type="RefSeq" id="WP_107932081.1">
    <property type="nucleotide sequence ID" value="NZ_PZZN01000002.1"/>
</dbReference>
<dbReference type="Pfam" id="PF13439">
    <property type="entry name" value="Glyco_transf_4"/>
    <property type="match status" value="1"/>
</dbReference>
<dbReference type="Gene3D" id="3.40.50.2000">
    <property type="entry name" value="Glycogen Phosphorylase B"/>
    <property type="match status" value="2"/>
</dbReference>
<organism evidence="2 3">
    <name type="scientific">Sphingomonas aerolata</name>
    <dbReference type="NCBI Taxonomy" id="185951"/>
    <lineage>
        <taxon>Bacteria</taxon>
        <taxon>Pseudomonadati</taxon>
        <taxon>Pseudomonadota</taxon>
        <taxon>Alphaproteobacteria</taxon>
        <taxon>Sphingomonadales</taxon>
        <taxon>Sphingomonadaceae</taxon>
        <taxon>Sphingomonas</taxon>
    </lineage>
</organism>
<sequence>MRIAIVTDAWSPQVNGVVRTLQSVRRELEVTGHQVLIISPAQFASMPCPTYPEIRLAFARSGAVGRLLESFGADAIHLATEGPVCLAARTWCLARDLPFTTAYHTQFPDYIAARTGANPAWIWRYIRWFHRPAESILVSTPSVAAALTAQGLHQVREWGRGVDFAQFGLDGARDPEMAALPGPILLYVGRVAVEKNVEAFLSSAHRGTKVVVGDGPARATLARRFPDAVFLGQRDGQGLAAAYRTADVLVFPSRTDTFGLVMIEALACGTPVAAYPVAGPIDVLDPRVGVMHEDLDEAIAAALTRDPVACAAYAARYSWPASARQFLRALVPLARPLDRPRMAA</sequence>
<accession>A0A2T4YQJ4</accession>
<dbReference type="AlphaFoldDB" id="A0A2T4YQJ4"/>
<dbReference type="Proteomes" id="UP000240996">
    <property type="component" value="Unassembled WGS sequence"/>
</dbReference>
<evidence type="ECO:0000259" key="1">
    <source>
        <dbReference type="Pfam" id="PF13439"/>
    </source>
</evidence>
<dbReference type="InterPro" id="IPR050194">
    <property type="entry name" value="Glycosyltransferase_grp1"/>
</dbReference>
<protein>
    <submittedName>
        <fullName evidence="2">Glycosyltransferase involved in cell wall biosynthesis</fullName>
    </submittedName>
</protein>
<keyword evidence="2" id="KW-0808">Transferase</keyword>
<keyword evidence="3" id="KW-1185">Reference proteome</keyword>
<dbReference type="CDD" id="cd03814">
    <property type="entry name" value="GT4-like"/>
    <property type="match status" value="1"/>
</dbReference>
<dbReference type="PANTHER" id="PTHR45947">
    <property type="entry name" value="SULFOQUINOVOSYL TRANSFERASE SQD2"/>
    <property type="match status" value="1"/>
</dbReference>
<reference evidence="2 3" key="1">
    <citation type="submission" date="2018-04" db="EMBL/GenBank/DDBJ databases">
        <title>Genomic Encyclopedia of Type Strains, Phase III (KMG-III): the genomes of soil and plant-associated and newly described type strains.</title>
        <authorList>
            <person name="Whitman W."/>
        </authorList>
    </citation>
    <scope>NUCLEOTIDE SEQUENCE [LARGE SCALE GENOMIC DNA]</scope>
    <source>
        <strain evidence="2 3">NW12</strain>
    </source>
</reference>
<comment type="caution">
    <text evidence="2">The sequence shown here is derived from an EMBL/GenBank/DDBJ whole genome shotgun (WGS) entry which is preliminary data.</text>
</comment>
<name>A0A2T4YQJ4_9SPHN</name>
<dbReference type="Pfam" id="PF13692">
    <property type="entry name" value="Glyco_trans_1_4"/>
    <property type="match status" value="1"/>
</dbReference>
<feature type="domain" description="Glycosyltransferase subfamily 4-like N-terminal" evidence="1">
    <location>
        <begin position="14"/>
        <end position="164"/>
    </location>
</feature>
<evidence type="ECO:0000313" key="3">
    <source>
        <dbReference type="Proteomes" id="UP000240996"/>
    </source>
</evidence>